<accession>A0A094ZH57</accession>
<organism evidence="1">
    <name type="scientific">Schistosoma haematobium</name>
    <name type="common">Blood fluke</name>
    <dbReference type="NCBI Taxonomy" id="6185"/>
    <lineage>
        <taxon>Eukaryota</taxon>
        <taxon>Metazoa</taxon>
        <taxon>Spiralia</taxon>
        <taxon>Lophotrochozoa</taxon>
        <taxon>Platyhelminthes</taxon>
        <taxon>Trematoda</taxon>
        <taxon>Digenea</taxon>
        <taxon>Strigeidida</taxon>
        <taxon>Schistosomatoidea</taxon>
        <taxon>Schistosomatidae</taxon>
        <taxon>Schistosoma</taxon>
    </lineage>
</organism>
<name>A0A094ZH57_SCHHA</name>
<dbReference type="EMBL" id="KL250537">
    <property type="protein sequence ID" value="KGB33202.1"/>
    <property type="molecule type" value="Genomic_DNA"/>
</dbReference>
<protein>
    <submittedName>
        <fullName evidence="1">Uncharacterized protein</fullName>
    </submittedName>
</protein>
<sequence>MFKIYVNFIISTKFYADQETFQDELTSNTVHVLQCVIVLIFSQADKQTQLMVDAAQQLKHNCTLINTIKQGTTTKDIDKIINEKLIDVQQIIDMVVLDIRKLKPNRSFSMSGTKSSQSPEINISNNNISSSLSNWCKQLRSYSPTKDSVIVGLLSRKCQILCLYEYIRIDLADY</sequence>
<evidence type="ECO:0000313" key="1">
    <source>
        <dbReference type="EMBL" id="KGB33202.1"/>
    </source>
</evidence>
<reference evidence="1" key="1">
    <citation type="journal article" date="2012" name="Nat. Genet.">
        <title>Whole-genome sequence of Schistosoma haematobium.</title>
        <authorList>
            <person name="Young N.D."/>
            <person name="Jex A.R."/>
            <person name="Li B."/>
            <person name="Liu S."/>
            <person name="Yang L."/>
            <person name="Xiong Z."/>
            <person name="Li Y."/>
            <person name="Cantacessi C."/>
            <person name="Hall R.S."/>
            <person name="Xu X."/>
            <person name="Chen F."/>
            <person name="Wu X."/>
            <person name="Zerlotini A."/>
            <person name="Oliveira G."/>
            <person name="Hofmann A."/>
            <person name="Zhang G."/>
            <person name="Fang X."/>
            <person name="Kang Y."/>
            <person name="Campbell B.E."/>
            <person name="Loukas A."/>
            <person name="Ranganathan S."/>
            <person name="Rollinson D."/>
            <person name="Rinaldi G."/>
            <person name="Brindley P.J."/>
            <person name="Yang H."/>
            <person name="Wang J."/>
            <person name="Wang J."/>
            <person name="Gasser R.B."/>
        </authorList>
    </citation>
    <scope>NUCLEOTIDE SEQUENCE [LARGE SCALE GENOMIC DNA]</scope>
</reference>
<gene>
    <name evidence="1" type="ORF">MS3_01368</name>
</gene>
<dbReference type="AlphaFoldDB" id="A0A094ZH57"/>
<proteinExistence type="predicted"/>